<dbReference type="InterPro" id="IPR029787">
    <property type="entry name" value="Nucleotide_cyclase"/>
</dbReference>
<dbReference type="CDD" id="cd00130">
    <property type="entry name" value="PAS"/>
    <property type="match status" value="1"/>
</dbReference>
<dbReference type="Pfam" id="PF00990">
    <property type="entry name" value="GGDEF"/>
    <property type="match status" value="1"/>
</dbReference>
<dbReference type="PANTHER" id="PTHR45138:SF9">
    <property type="entry name" value="DIGUANYLATE CYCLASE DGCM-RELATED"/>
    <property type="match status" value="1"/>
</dbReference>
<dbReference type="InterPro" id="IPR000160">
    <property type="entry name" value="GGDEF_dom"/>
</dbReference>
<dbReference type="OrthoDB" id="9814202at2"/>
<dbReference type="CDD" id="cd01949">
    <property type="entry name" value="GGDEF"/>
    <property type="match status" value="1"/>
</dbReference>
<organism evidence="5 6">
    <name type="scientific">Aquabacter spiritensis</name>
    <dbReference type="NCBI Taxonomy" id="933073"/>
    <lineage>
        <taxon>Bacteria</taxon>
        <taxon>Pseudomonadati</taxon>
        <taxon>Pseudomonadota</taxon>
        <taxon>Alphaproteobacteria</taxon>
        <taxon>Hyphomicrobiales</taxon>
        <taxon>Xanthobacteraceae</taxon>
        <taxon>Aquabacter</taxon>
    </lineage>
</organism>
<dbReference type="EC" id="2.7.7.65" evidence="1"/>
<dbReference type="RefSeq" id="WP_132031905.1">
    <property type="nucleotide sequence ID" value="NZ_SMAI01000007.1"/>
</dbReference>
<dbReference type="SMART" id="SM00267">
    <property type="entry name" value="GGDEF"/>
    <property type="match status" value="1"/>
</dbReference>
<name>A0A4R3LUX7_9HYPH</name>
<gene>
    <name evidence="5" type="ORF">EDC64_107158</name>
</gene>
<dbReference type="Proteomes" id="UP000294664">
    <property type="component" value="Unassembled WGS sequence"/>
</dbReference>
<dbReference type="SUPFAM" id="SSF55785">
    <property type="entry name" value="PYP-like sensor domain (PAS domain)"/>
    <property type="match status" value="1"/>
</dbReference>
<dbReference type="GO" id="GO:0052621">
    <property type="term" value="F:diguanylate cyclase activity"/>
    <property type="evidence" value="ECO:0007669"/>
    <property type="project" value="UniProtKB-EC"/>
</dbReference>
<dbReference type="Pfam" id="PF08448">
    <property type="entry name" value="PAS_4"/>
    <property type="match status" value="1"/>
</dbReference>
<dbReference type="InterPro" id="IPR000014">
    <property type="entry name" value="PAS"/>
</dbReference>
<evidence type="ECO:0000313" key="5">
    <source>
        <dbReference type="EMBL" id="TCT04341.1"/>
    </source>
</evidence>
<proteinExistence type="predicted"/>
<evidence type="ECO:0000313" key="6">
    <source>
        <dbReference type="Proteomes" id="UP000294664"/>
    </source>
</evidence>
<keyword evidence="6" id="KW-1185">Reference proteome</keyword>
<dbReference type="SMART" id="SM00091">
    <property type="entry name" value="PAS"/>
    <property type="match status" value="3"/>
</dbReference>
<sequence length="576" mass="64007">MPGSDQYAFFAGILDSLDIAVCLFDSQDRAVLWNRCFIRFFPEHDGHVHSGEPYRENLKRFYEHRLTAEEKVNIEQYIAEAIDRHRNQTRPFVFLHRGRRLRVASLPTADGRIRLWQDLAPEAAGAEAAPIWRHFPIDLLDLIAEGATVLDQNDRIIAANKEFRMLYGVPLNQSVIGSALTDVVRGAWATQGDVWPEAAETGMKDHIRFSGAPFEIELPGGEWRRVIARRTANGIGYFSHADITMLKRQQSDLVAAERRAREEEYRYRMLAENSSDVIVAAGADLAIHFVSPAVKRVLGWSADALVGTSLAALIHVDDVAAFSVPRPRADGESQSHATFTCRVRGASGGWIWMEASMGLLPEGPAGGSPIAFVCSFRDATERVLAERALKLAHDELSSMASTDALTGLANRRRFDTVFEQEWRRAARERHAMSLLLIDVDHFKAVNDRHGHVVGDECLARVAQLIQLCVQRPGDLVARYGGEEFAVLLPGTPADGAIAIAQKIRESMAREPWQQVHIPLESLTVSIGICYLDRPGALGMAELLRRTDEALYRAKNGGRDRIEMWDVSGTARSDGTG</sequence>
<evidence type="ECO:0000256" key="2">
    <source>
        <dbReference type="ARBA" id="ARBA00034247"/>
    </source>
</evidence>
<dbReference type="InterPro" id="IPR050469">
    <property type="entry name" value="Diguanylate_Cyclase"/>
</dbReference>
<feature type="domain" description="PAS" evidence="3">
    <location>
        <begin position="263"/>
        <end position="318"/>
    </location>
</feature>
<evidence type="ECO:0000259" key="4">
    <source>
        <dbReference type="PROSITE" id="PS50887"/>
    </source>
</evidence>
<dbReference type="PROSITE" id="PS50887">
    <property type="entry name" value="GGDEF"/>
    <property type="match status" value="1"/>
</dbReference>
<dbReference type="InterPro" id="IPR013656">
    <property type="entry name" value="PAS_4"/>
</dbReference>
<dbReference type="SMART" id="SM00086">
    <property type="entry name" value="PAC"/>
    <property type="match status" value="1"/>
</dbReference>
<dbReference type="InterPro" id="IPR001610">
    <property type="entry name" value="PAC"/>
</dbReference>
<dbReference type="GO" id="GO:0043709">
    <property type="term" value="P:cell adhesion involved in single-species biofilm formation"/>
    <property type="evidence" value="ECO:0007669"/>
    <property type="project" value="TreeGrafter"/>
</dbReference>
<dbReference type="GO" id="GO:0005886">
    <property type="term" value="C:plasma membrane"/>
    <property type="evidence" value="ECO:0007669"/>
    <property type="project" value="TreeGrafter"/>
</dbReference>
<reference evidence="5 6" key="1">
    <citation type="submission" date="2019-03" db="EMBL/GenBank/DDBJ databases">
        <title>Genomic Encyclopedia of Type Strains, Phase IV (KMG-IV): sequencing the most valuable type-strain genomes for metagenomic binning, comparative biology and taxonomic classification.</title>
        <authorList>
            <person name="Goeker M."/>
        </authorList>
    </citation>
    <scope>NUCLEOTIDE SEQUENCE [LARGE SCALE GENOMIC DNA]</scope>
    <source>
        <strain evidence="5 6">DSM 9035</strain>
    </source>
</reference>
<dbReference type="EMBL" id="SMAI01000007">
    <property type="protein sequence ID" value="TCT04341.1"/>
    <property type="molecule type" value="Genomic_DNA"/>
</dbReference>
<protein>
    <recommendedName>
        <fullName evidence="1">diguanylate cyclase</fullName>
        <ecNumber evidence="1">2.7.7.65</ecNumber>
    </recommendedName>
</protein>
<evidence type="ECO:0000259" key="3">
    <source>
        <dbReference type="PROSITE" id="PS50112"/>
    </source>
</evidence>
<dbReference type="SUPFAM" id="SSF55073">
    <property type="entry name" value="Nucleotide cyclase"/>
    <property type="match status" value="1"/>
</dbReference>
<dbReference type="NCBIfam" id="TIGR00229">
    <property type="entry name" value="sensory_box"/>
    <property type="match status" value="1"/>
</dbReference>
<dbReference type="FunFam" id="3.30.70.270:FF:000001">
    <property type="entry name" value="Diguanylate cyclase domain protein"/>
    <property type="match status" value="1"/>
</dbReference>
<dbReference type="Gene3D" id="3.30.70.270">
    <property type="match status" value="1"/>
</dbReference>
<dbReference type="PANTHER" id="PTHR45138">
    <property type="entry name" value="REGULATORY COMPONENTS OF SENSORY TRANSDUCTION SYSTEM"/>
    <property type="match status" value="1"/>
</dbReference>
<dbReference type="Pfam" id="PF12860">
    <property type="entry name" value="PAS_7"/>
    <property type="match status" value="2"/>
</dbReference>
<accession>A0A4R3LUX7</accession>
<evidence type="ECO:0000256" key="1">
    <source>
        <dbReference type="ARBA" id="ARBA00012528"/>
    </source>
</evidence>
<dbReference type="AlphaFoldDB" id="A0A4R3LUX7"/>
<dbReference type="PROSITE" id="PS50112">
    <property type="entry name" value="PAS"/>
    <property type="match status" value="1"/>
</dbReference>
<dbReference type="Gene3D" id="3.30.450.20">
    <property type="entry name" value="PAS domain"/>
    <property type="match status" value="1"/>
</dbReference>
<dbReference type="InterPro" id="IPR035965">
    <property type="entry name" value="PAS-like_dom_sf"/>
</dbReference>
<dbReference type="InterPro" id="IPR043128">
    <property type="entry name" value="Rev_trsase/Diguanyl_cyclase"/>
</dbReference>
<feature type="domain" description="GGDEF" evidence="4">
    <location>
        <begin position="430"/>
        <end position="566"/>
    </location>
</feature>
<comment type="catalytic activity">
    <reaction evidence="2">
        <text>2 GTP = 3',3'-c-di-GMP + 2 diphosphate</text>
        <dbReference type="Rhea" id="RHEA:24898"/>
        <dbReference type="ChEBI" id="CHEBI:33019"/>
        <dbReference type="ChEBI" id="CHEBI:37565"/>
        <dbReference type="ChEBI" id="CHEBI:58805"/>
        <dbReference type="EC" id="2.7.7.65"/>
    </reaction>
</comment>
<comment type="caution">
    <text evidence="5">The sequence shown here is derived from an EMBL/GenBank/DDBJ whole genome shotgun (WGS) entry which is preliminary data.</text>
</comment>
<dbReference type="NCBIfam" id="TIGR00254">
    <property type="entry name" value="GGDEF"/>
    <property type="match status" value="1"/>
</dbReference>
<dbReference type="GO" id="GO:1902201">
    <property type="term" value="P:negative regulation of bacterial-type flagellum-dependent cell motility"/>
    <property type="evidence" value="ECO:0007669"/>
    <property type="project" value="TreeGrafter"/>
</dbReference>